<proteinExistence type="evidence at transcript level"/>
<reference evidence="1" key="1">
    <citation type="journal article" date="2006" name="PLoS Pathog.">
        <title>New perspectives on host-parasite interplay by comparative transcriptomic and proteomic analyses of Schistosoma japonicum.</title>
        <authorList>
            <person name="Liu F."/>
            <person name="Lu J."/>
            <person name="Hu W."/>
            <person name="Wang S.Y."/>
            <person name="Cui S.J."/>
            <person name="Chi M."/>
            <person name="Yan Q."/>
            <person name="Wang X.R."/>
            <person name="Song H.D."/>
            <person name="Xu X.N."/>
            <person name="Wang J.J."/>
            <person name="Zhang X.L."/>
            <person name="Zhang X."/>
            <person name="Wang Z.Q."/>
            <person name="Xue C.L."/>
            <person name="Brindley P.J."/>
            <person name="McManus D.P."/>
            <person name="Yang P.Y."/>
            <person name="Feng Z."/>
            <person name="Chen Z."/>
            <person name="Han Z.G."/>
        </authorList>
    </citation>
    <scope>NUCLEOTIDE SEQUENCE</scope>
</reference>
<accession>Q5BWD5</accession>
<organism evidence="1">
    <name type="scientific">Schistosoma japonicum</name>
    <name type="common">Blood fluke</name>
    <dbReference type="NCBI Taxonomy" id="6182"/>
    <lineage>
        <taxon>Eukaryota</taxon>
        <taxon>Metazoa</taxon>
        <taxon>Spiralia</taxon>
        <taxon>Lophotrochozoa</taxon>
        <taxon>Platyhelminthes</taxon>
        <taxon>Trematoda</taxon>
        <taxon>Digenea</taxon>
        <taxon>Strigeidida</taxon>
        <taxon>Schistosomatoidea</taxon>
        <taxon>Schistosomatidae</taxon>
        <taxon>Schistosoma</taxon>
    </lineage>
</organism>
<sequence length="123" mass="14312">QFRGGKTGKIHNLIRWFQRKGQTSPPWEPLWGGEGKIPLLKWGYGGQFSVEVFGQHTFRAQIWGFRDGQSRRGPSLFTQPRFFQLIIAEELKPFKNVIFRHQPGCFGLYVRCETQPHSDSTVY</sequence>
<dbReference type="AlphaFoldDB" id="Q5BWD5"/>
<protein>
    <submittedName>
        <fullName evidence="1">SJCHGC06946 protein</fullName>
    </submittedName>
</protein>
<evidence type="ECO:0000313" key="1">
    <source>
        <dbReference type="EMBL" id="AAX28290.2"/>
    </source>
</evidence>
<feature type="non-terminal residue" evidence="1">
    <location>
        <position position="1"/>
    </location>
</feature>
<dbReference type="EMBL" id="AY812401">
    <property type="protein sequence ID" value="AAX28290.2"/>
    <property type="molecule type" value="mRNA"/>
</dbReference>
<name>Q5BWD5_SCHJA</name>